<keyword evidence="8" id="KW-1185">Reference proteome</keyword>
<evidence type="ECO:0000256" key="3">
    <source>
        <dbReference type="ARBA" id="ARBA00023125"/>
    </source>
</evidence>
<dbReference type="InterPro" id="IPR003012">
    <property type="entry name" value="Tet_transcr_reg_TetR"/>
</dbReference>
<evidence type="ECO:0000313" key="8">
    <source>
        <dbReference type="Proteomes" id="UP000640052"/>
    </source>
</evidence>
<dbReference type="RefSeq" id="WP_204041970.1">
    <property type="nucleotide sequence ID" value="NZ_BOOA01000026.1"/>
</dbReference>
<name>A0A919QCK6_9ACTN</name>
<dbReference type="InterPro" id="IPR004111">
    <property type="entry name" value="Repressor_TetR_C"/>
</dbReference>
<dbReference type="GO" id="GO:0045892">
    <property type="term" value="P:negative regulation of DNA-templated transcription"/>
    <property type="evidence" value="ECO:0007669"/>
    <property type="project" value="InterPro"/>
</dbReference>
<dbReference type="PANTHER" id="PTHR30055:SF151">
    <property type="entry name" value="TRANSCRIPTIONAL REGULATORY PROTEIN"/>
    <property type="match status" value="1"/>
</dbReference>
<gene>
    <name evidence="7" type="ORF">Aph01nite_35490</name>
</gene>
<dbReference type="Proteomes" id="UP000640052">
    <property type="component" value="Unassembled WGS sequence"/>
</dbReference>
<accession>A0A919QCK6</accession>
<keyword evidence="2" id="KW-0805">Transcription regulation</keyword>
<dbReference type="PANTHER" id="PTHR30055">
    <property type="entry name" value="HTH-TYPE TRANSCRIPTIONAL REGULATOR RUTR"/>
    <property type="match status" value="1"/>
</dbReference>
<dbReference type="GO" id="GO:0000976">
    <property type="term" value="F:transcription cis-regulatory region binding"/>
    <property type="evidence" value="ECO:0007669"/>
    <property type="project" value="TreeGrafter"/>
</dbReference>
<dbReference type="EMBL" id="BOOA01000026">
    <property type="protein sequence ID" value="GIH25239.1"/>
    <property type="molecule type" value="Genomic_DNA"/>
</dbReference>
<dbReference type="InterPro" id="IPR009057">
    <property type="entry name" value="Homeodomain-like_sf"/>
</dbReference>
<dbReference type="PRINTS" id="PR00400">
    <property type="entry name" value="TETREPRESSOR"/>
</dbReference>
<keyword evidence="4" id="KW-0804">Transcription</keyword>
<evidence type="ECO:0000256" key="5">
    <source>
        <dbReference type="PROSITE-ProRule" id="PRU00335"/>
    </source>
</evidence>
<dbReference type="GO" id="GO:0003700">
    <property type="term" value="F:DNA-binding transcription factor activity"/>
    <property type="evidence" value="ECO:0007669"/>
    <property type="project" value="TreeGrafter"/>
</dbReference>
<protein>
    <submittedName>
        <fullName evidence="7">TetR family transcriptional regulator</fullName>
    </submittedName>
</protein>
<evidence type="ECO:0000259" key="6">
    <source>
        <dbReference type="PROSITE" id="PS50977"/>
    </source>
</evidence>
<dbReference type="InterPro" id="IPR050109">
    <property type="entry name" value="HTH-type_TetR-like_transc_reg"/>
</dbReference>
<keyword evidence="1" id="KW-0678">Repressor</keyword>
<dbReference type="Gene3D" id="1.10.10.60">
    <property type="entry name" value="Homeodomain-like"/>
    <property type="match status" value="1"/>
</dbReference>
<keyword evidence="3 5" id="KW-0238">DNA-binding</keyword>
<comment type="caution">
    <text evidence="7">The sequence shown here is derived from an EMBL/GenBank/DDBJ whole genome shotgun (WGS) entry which is preliminary data.</text>
</comment>
<sequence length="210" mass="22654">MPRPRSLTPAQLASAALHVIDHDGLAGLSMRAVAQQIGMSTMALYRYVNDRDELERLVVDLVFGAVDTTPPAADRPWHQRIEIMADRVRDTVGAHPGIVPLIIAHRHRSTHLLGWSETVTGILAEGGLDGRDRVIALRSLSAYVIGAIQLEHLGPLGGPGTQVMAELPPTEFPYLTETATHARTVTADEEFHGGLANLLRGMTAETGRPA</sequence>
<evidence type="ECO:0000256" key="4">
    <source>
        <dbReference type="ARBA" id="ARBA00023163"/>
    </source>
</evidence>
<dbReference type="InterPro" id="IPR036271">
    <property type="entry name" value="Tet_transcr_reg_TetR-rel_C_sf"/>
</dbReference>
<dbReference type="AlphaFoldDB" id="A0A919QCK6"/>
<feature type="DNA-binding region" description="H-T-H motif" evidence="5">
    <location>
        <begin position="29"/>
        <end position="48"/>
    </location>
</feature>
<organism evidence="7 8">
    <name type="scientific">Acrocarpospora phusangensis</name>
    <dbReference type="NCBI Taxonomy" id="1070424"/>
    <lineage>
        <taxon>Bacteria</taxon>
        <taxon>Bacillati</taxon>
        <taxon>Actinomycetota</taxon>
        <taxon>Actinomycetes</taxon>
        <taxon>Streptosporangiales</taxon>
        <taxon>Streptosporangiaceae</taxon>
        <taxon>Acrocarpospora</taxon>
    </lineage>
</organism>
<reference evidence="7" key="1">
    <citation type="submission" date="2021-01" db="EMBL/GenBank/DDBJ databases">
        <title>Whole genome shotgun sequence of Acrocarpospora phusangensis NBRC 108782.</title>
        <authorList>
            <person name="Komaki H."/>
            <person name="Tamura T."/>
        </authorList>
    </citation>
    <scope>NUCLEOTIDE SEQUENCE</scope>
    <source>
        <strain evidence="7">NBRC 108782</strain>
    </source>
</reference>
<dbReference type="PROSITE" id="PS50977">
    <property type="entry name" value="HTH_TETR_2"/>
    <property type="match status" value="1"/>
</dbReference>
<evidence type="ECO:0000256" key="1">
    <source>
        <dbReference type="ARBA" id="ARBA00022491"/>
    </source>
</evidence>
<dbReference type="Pfam" id="PF00440">
    <property type="entry name" value="TetR_N"/>
    <property type="match status" value="1"/>
</dbReference>
<dbReference type="SUPFAM" id="SSF46689">
    <property type="entry name" value="Homeodomain-like"/>
    <property type="match status" value="1"/>
</dbReference>
<evidence type="ECO:0000313" key="7">
    <source>
        <dbReference type="EMBL" id="GIH25239.1"/>
    </source>
</evidence>
<evidence type="ECO:0000256" key="2">
    <source>
        <dbReference type="ARBA" id="ARBA00023015"/>
    </source>
</evidence>
<feature type="domain" description="HTH tetR-type" evidence="6">
    <location>
        <begin position="6"/>
        <end position="66"/>
    </location>
</feature>
<proteinExistence type="predicted"/>
<dbReference type="GO" id="GO:0046677">
    <property type="term" value="P:response to antibiotic"/>
    <property type="evidence" value="ECO:0007669"/>
    <property type="project" value="InterPro"/>
</dbReference>
<dbReference type="SUPFAM" id="SSF48498">
    <property type="entry name" value="Tetracyclin repressor-like, C-terminal domain"/>
    <property type="match status" value="1"/>
</dbReference>
<dbReference type="Pfam" id="PF02909">
    <property type="entry name" value="TetR_C_1"/>
    <property type="match status" value="1"/>
</dbReference>
<dbReference type="Gene3D" id="1.10.357.10">
    <property type="entry name" value="Tetracycline Repressor, domain 2"/>
    <property type="match status" value="1"/>
</dbReference>
<dbReference type="InterPro" id="IPR001647">
    <property type="entry name" value="HTH_TetR"/>
</dbReference>